<dbReference type="Pfam" id="PF03787">
    <property type="entry name" value="RAMPs"/>
    <property type="match status" value="1"/>
</dbReference>
<dbReference type="InterPro" id="IPR005537">
    <property type="entry name" value="RAMP_III_fam"/>
</dbReference>
<name>A0ABM6GH25_9BACT</name>
<dbReference type="RefSeq" id="WP_012057860.1">
    <property type="nucleotide sequence ID" value="NZ_CP007389.1"/>
</dbReference>
<dbReference type="EMBL" id="CP007389">
    <property type="protein sequence ID" value="APT74933.1"/>
    <property type="molecule type" value="Genomic_DNA"/>
</dbReference>
<feature type="domain" description="CRISPR type III-associated protein" evidence="2">
    <location>
        <begin position="19"/>
        <end position="158"/>
    </location>
</feature>
<evidence type="ECO:0000256" key="1">
    <source>
        <dbReference type="ARBA" id="ARBA00023118"/>
    </source>
</evidence>
<evidence type="ECO:0000313" key="3">
    <source>
        <dbReference type="EMBL" id="APT74933.1"/>
    </source>
</evidence>
<accession>A0ABM6GH25</accession>
<reference evidence="3 4" key="1">
    <citation type="submission" date="2014-02" db="EMBL/GenBank/DDBJ databases">
        <title>Diversity of Thermotogales isolates from hydrothermal vents.</title>
        <authorList>
            <person name="Haverkamp T.H.A."/>
            <person name="Lossouarn J."/>
            <person name="Geslin C."/>
            <person name="Nesbo C.L."/>
        </authorList>
    </citation>
    <scope>NUCLEOTIDE SEQUENCE [LARGE SCALE GENOMIC DNA]</scope>
    <source>
        <strain evidence="3 4">431</strain>
    </source>
</reference>
<keyword evidence="4" id="KW-1185">Reference proteome</keyword>
<protein>
    <recommendedName>
        <fullName evidence="2">CRISPR type III-associated protein domain-containing protein</fullName>
    </recommendedName>
</protein>
<keyword evidence="1" id="KW-0051">Antiviral defense</keyword>
<dbReference type="Proteomes" id="UP000185490">
    <property type="component" value="Chromosome"/>
</dbReference>
<dbReference type="InterPro" id="IPR007522">
    <property type="entry name" value="CRISPR-assoc_prot_TM1795"/>
</dbReference>
<evidence type="ECO:0000313" key="4">
    <source>
        <dbReference type="Proteomes" id="UP000185490"/>
    </source>
</evidence>
<evidence type="ECO:0000259" key="2">
    <source>
        <dbReference type="Pfam" id="PF03787"/>
    </source>
</evidence>
<organism evidence="3 4">
    <name type="scientific">Thermosipho melanesiensis</name>
    <dbReference type="NCBI Taxonomy" id="46541"/>
    <lineage>
        <taxon>Bacteria</taxon>
        <taxon>Thermotogati</taxon>
        <taxon>Thermotogota</taxon>
        <taxon>Thermotogae</taxon>
        <taxon>Thermotogales</taxon>
        <taxon>Fervidobacteriaceae</taxon>
        <taxon>Thermosipho</taxon>
    </lineage>
</organism>
<sequence>MEKLKLTINFTTPSFASNNRKDFKLTSQTIRGILRFWFRAIIPRIINIHKYNECDKKFIGLKKAEELIFGSTERKSSFDLVIETVDKLLEKNNKNTYYLYGLEGRKFSRENSEFKLIFYIKNKQMEDSLKDLLKNLLLLISTVGGIGAKSRKGLGSFEVLGEKKYELEELLKILDNINKEIFKRRGFEFEPTKFDNKNVSDYPVLMDGYYEFFTKELKTKSLEKVFEILFHNSRDRNRKGIYLKTKYDLRMEGNDSFKKAINALNLNKRTTNIIFYQSILGLPINYYIRGKGQFKLESKGKENRKASPLFISIHRDKNNDYFVNFLIMKSKLTSDLEPKLVFGARNKIRNKIEIKGSHEYGKLIRNLRDNLEKV</sequence>
<gene>
    <name evidence="3" type="ORF">BW47_08775</name>
</gene>
<proteinExistence type="predicted"/>
<dbReference type="NCBIfam" id="TIGR01894">
    <property type="entry name" value="cas_TM1795_cmr1"/>
    <property type="match status" value="1"/>
</dbReference>